<evidence type="ECO:0000259" key="5">
    <source>
        <dbReference type="PROSITE" id="PS51779"/>
    </source>
</evidence>
<evidence type="ECO:0000313" key="6">
    <source>
        <dbReference type="EMBL" id="MBB3974318.1"/>
    </source>
</evidence>
<keyword evidence="2" id="KW-1134">Transmembrane beta strand</keyword>
<feature type="chain" id="PRO_5031020041" evidence="4">
    <location>
        <begin position="29"/>
        <end position="647"/>
    </location>
</feature>
<evidence type="ECO:0000256" key="2">
    <source>
        <dbReference type="ARBA" id="ARBA00022452"/>
    </source>
</evidence>
<dbReference type="InterPro" id="IPR000184">
    <property type="entry name" value="Bac_surfAg_D15"/>
</dbReference>
<dbReference type="RefSeq" id="WP_343066265.1">
    <property type="nucleotide sequence ID" value="NZ_JACIDR010000005.1"/>
</dbReference>
<dbReference type="Gene3D" id="2.40.160.50">
    <property type="entry name" value="membrane protein fhac: a member of the omp85/tpsb transporter family"/>
    <property type="match status" value="1"/>
</dbReference>
<dbReference type="InterPro" id="IPR010827">
    <property type="entry name" value="BamA/TamA_POTRA"/>
</dbReference>
<organism evidence="6 7">
    <name type="scientific">Hansschlegelia beijingensis</name>
    <dbReference type="NCBI Taxonomy" id="1133344"/>
    <lineage>
        <taxon>Bacteria</taxon>
        <taxon>Pseudomonadati</taxon>
        <taxon>Pseudomonadota</taxon>
        <taxon>Alphaproteobacteria</taxon>
        <taxon>Hyphomicrobiales</taxon>
        <taxon>Methylopilaceae</taxon>
        <taxon>Hansschlegelia</taxon>
    </lineage>
</organism>
<dbReference type="InterPro" id="IPR039910">
    <property type="entry name" value="D15-like"/>
</dbReference>
<dbReference type="PROSITE" id="PS51779">
    <property type="entry name" value="POTRA"/>
    <property type="match status" value="1"/>
</dbReference>
<protein>
    <submittedName>
        <fullName evidence="6">Translocation and assembly module TamA</fullName>
    </submittedName>
</protein>
<dbReference type="Pfam" id="PF07244">
    <property type="entry name" value="POTRA"/>
    <property type="match status" value="1"/>
</dbReference>
<keyword evidence="4" id="KW-0732">Signal</keyword>
<proteinExistence type="predicted"/>
<dbReference type="PANTHER" id="PTHR12815:SF42">
    <property type="entry name" value="BACTERIAL SURFACE ANTIGEN (D15) DOMAIN-CONTAINING PROTEIN"/>
    <property type="match status" value="1"/>
</dbReference>
<dbReference type="AlphaFoldDB" id="A0A7W6D052"/>
<sequence>MARKSRRSAAGFVVAAACLAGGPGDALAQAPSGPPPAAAAAVPGISYDTRFVVDGGDAAVEKIARDTSSLQTLQKDAPPGPPGLVGRAKADIERIAAALAATGRYAATVDVTVAGVPVTSASAADAAQRARRPVPVVVRVRPGPVFTLGRVRIESLDSGSGKAASLEPRKVGLVPGQPAPSTAIFSAESRIVDELRDDGYPFAAVKGRDVVADHSRHHLDVTIKVAAGPRAPFGNVTVTGTREVDPAVVLGRVPFRPGERYSPKKIAELRTELAKLDVFSSIRIREATAPDAQGRVPVAIEVEEKKFRYVGAGVKYDTIDGASVNAFWGHRNLFGGAEKLRIDAGASRLITNKPRDYEYGLKAHFEKPGIWTGFDDLLVDLEAMRERPDAYHRDGVRGAAAIRRRLTSELSIQAGVEVEASTIRDTFGEKDYLLAGVPLLATFDSTDSALDPAKGIRATLSAAPYYNFQGDTKSLNIFKGQVSSYLSFDEAHRFILAGKIGVGSIVGPKDLADVPANRRFFAGGGGSIRGFAYQSASPYCTPIVPRPKHALKCDDDTPIGGRSLLEASIEARIKVTDTIGIVPFVDAGAAFDKTYPDFSENIRVGAGVGLRYYTAIGPIRVDVATPVVGRSKNDSRVALYIGIGQAF</sequence>
<dbReference type="Proteomes" id="UP000528964">
    <property type="component" value="Unassembled WGS sequence"/>
</dbReference>
<keyword evidence="2" id="KW-0812">Transmembrane</keyword>
<dbReference type="PANTHER" id="PTHR12815">
    <property type="entry name" value="SORTING AND ASSEMBLY MACHINERY SAMM50 PROTEIN FAMILY MEMBER"/>
    <property type="match status" value="1"/>
</dbReference>
<dbReference type="PROSITE" id="PS51257">
    <property type="entry name" value="PROKAR_LIPOPROTEIN"/>
    <property type="match status" value="1"/>
</dbReference>
<gene>
    <name evidence="6" type="ORF">GGR24_002999</name>
</gene>
<reference evidence="6 7" key="1">
    <citation type="submission" date="2020-08" db="EMBL/GenBank/DDBJ databases">
        <title>Genomic Encyclopedia of Type Strains, Phase IV (KMG-IV): sequencing the most valuable type-strain genomes for metagenomic binning, comparative biology and taxonomic classification.</title>
        <authorList>
            <person name="Goeker M."/>
        </authorList>
    </citation>
    <scope>NUCLEOTIDE SEQUENCE [LARGE SCALE GENOMIC DNA]</scope>
    <source>
        <strain evidence="6 7">DSM 25481</strain>
    </source>
</reference>
<feature type="signal peptide" evidence="4">
    <location>
        <begin position="1"/>
        <end position="28"/>
    </location>
</feature>
<keyword evidence="3" id="KW-0472">Membrane</keyword>
<comment type="caution">
    <text evidence="6">The sequence shown here is derived from an EMBL/GenBank/DDBJ whole genome shotgun (WGS) entry which is preliminary data.</text>
</comment>
<dbReference type="InterPro" id="IPR034746">
    <property type="entry name" value="POTRA"/>
</dbReference>
<feature type="domain" description="POTRA" evidence="5">
    <location>
        <begin position="231"/>
        <end position="305"/>
    </location>
</feature>
<dbReference type="Pfam" id="PF01103">
    <property type="entry name" value="Omp85"/>
    <property type="match status" value="1"/>
</dbReference>
<evidence type="ECO:0000256" key="1">
    <source>
        <dbReference type="ARBA" id="ARBA00004370"/>
    </source>
</evidence>
<comment type="subcellular location">
    <subcellularLocation>
        <location evidence="1">Membrane</location>
    </subcellularLocation>
</comment>
<evidence type="ECO:0000256" key="4">
    <source>
        <dbReference type="SAM" id="SignalP"/>
    </source>
</evidence>
<evidence type="ECO:0000313" key="7">
    <source>
        <dbReference type="Proteomes" id="UP000528964"/>
    </source>
</evidence>
<evidence type="ECO:0000256" key="3">
    <source>
        <dbReference type="ARBA" id="ARBA00023136"/>
    </source>
</evidence>
<dbReference type="GO" id="GO:0019867">
    <property type="term" value="C:outer membrane"/>
    <property type="evidence" value="ECO:0007669"/>
    <property type="project" value="InterPro"/>
</dbReference>
<keyword evidence="7" id="KW-1185">Reference proteome</keyword>
<name>A0A7W6D052_9HYPH</name>
<accession>A0A7W6D052</accession>
<dbReference type="EMBL" id="JACIDR010000005">
    <property type="protein sequence ID" value="MBB3974318.1"/>
    <property type="molecule type" value="Genomic_DNA"/>
</dbReference>
<dbReference type="Gene3D" id="3.10.20.310">
    <property type="entry name" value="membrane protein fhac"/>
    <property type="match status" value="1"/>
</dbReference>